<dbReference type="PROSITE" id="PS51257">
    <property type="entry name" value="PROKAR_LIPOPROTEIN"/>
    <property type="match status" value="1"/>
</dbReference>
<evidence type="ECO:0000313" key="8">
    <source>
        <dbReference type="EMBL" id="SVC35028.1"/>
    </source>
</evidence>
<dbReference type="GO" id="GO:0006457">
    <property type="term" value="P:protein folding"/>
    <property type="evidence" value="ECO:0007669"/>
    <property type="project" value="InterPro"/>
</dbReference>
<dbReference type="PROSITE" id="PS50059">
    <property type="entry name" value="FKBP_PPIASE"/>
    <property type="match status" value="1"/>
</dbReference>
<dbReference type="InterPro" id="IPR000774">
    <property type="entry name" value="PPIase_FKBP_N"/>
</dbReference>
<evidence type="ECO:0000259" key="7">
    <source>
        <dbReference type="PROSITE" id="PS50059"/>
    </source>
</evidence>
<sequence length="347" mass="38171">MKKQTITTIGTVAILLAFSVGCSQSKVDNLNAKLMISQEDLSRTQGDLANAKRAQKEAEQAVMIAQNQAETALAKLAEQQQSPIQNQPETAGGKPSGNPTSKKERFSYAVGLQIGGDFGNKEIEIDFAQFAEGVKTAYLSKDTLMTQGESKKVLDEVWKEYQEREKTKRSAEADVAKKAGNDYLAANRKKPGVKVTPSGLQYRIIKAGKGASPTKSDKAECHYRGWTIDGEEFDSSYSRNKTTTFGVTRVIRGWTEALTMMKPGGKWEIVVPQQLAYGPGGKRPKIPPYSTLRFEIELVSVEKAKAVVKKPVTSNIVRIPSQNELDQGAKPEILTKEQEAELKKKNK</sequence>
<dbReference type="EC" id="5.2.1.8" evidence="2"/>
<gene>
    <name evidence="8" type="ORF">METZ01_LOCUS287882</name>
</gene>
<dbReference type="Gene3D" id="3.10.50.40">
    <property type="match status" value="1"/>
</dbReference>
<dbReference type="GO" id="GO:0003755">
    <property type="term" value="F:peptidyl-prolyl cis-trans isomerase activity"/>
    <property type="evidence" value="ECO:0007669"/>
    <property type="project" value="UniProtKB-KW"/>
</dbReference>
<dbReference type="InterPro" id="IPR036944">
    <property type="entry name" value="PPIase_FKBP_N_sf"/>
</dbReference>
<dbReference type="PANTHER" id="PTHR43811">
    <property type="entry name" value="FKBP-TYPE PEPTIDYL-PROLYL CIS-TRANS ISOMERASE FKPA"/>
    <property type="match status" value="1"/>
</dbReference>
<dbReference type="Pfam" id="PF01346">
    <property type="entry name" value="FKBP_N"/>
    <property type="match status" value="1"/>
</dbReference>
<keyword evidence="3" id="KW-0697">Rotamase</keyword>
<feature type="domain" description="PPIase FKBP-type" evidence="7">
    <location>
        <begin position="216"/>
        <end position="302"/>
    </location>
</feature>
<dbReference type="SUPFAM" id="SSF54534">
    <property type="entry name" value="FKBP-like"/>
    <property type="match status" value="1"/>
</dbReference>
<dbReference type="EMBL" id="UINC01086501">
    <property type="protein sequence ID" value="SVC35028.1"/>
    <property type="molecule type" value="Genomic_DNA"/>
</dbReference>
<evidence type="ECO:0000256" key="2">
    <source>
        <dbReference type="ARBA" id="ARBA00013194"/>
    </source>
</evidence>
<evidence type="ECO:0000256" key="5">
    <source>
        <dbReference type="SAM" id="Coils"/>
    </source>
</evidence>
<evidence type="ECO:0000256" key="6">
    <source>
        <dbReference type="SAM" id="MobiDB-lite"/>
    </source>
</evidence>
<organism evidence="8">
    <name type="scientific">marine metagenome</name>
    <dbReference type="NCBI Taxonomy" id="408172"/>
    <lineage>
        <taxon>unclassified sequences</taxon>
        <taxon>metagenomes</taxon>
        <taxon>ecological metagenomes</taxon>
    </lineage>
</organism>
<protein>
    <recommendedName>
        <fullName evidence="2">peptidylprolyl isomerase</fullName>
        <ecNumber evidence="2">5.2.1.8</ecNumber>
    </recommendedName>
</protein>
<dbReference type="PANTHER" id="PTHR43811:SF19">
    <property type="entry name" value="39 KDA FK506-BINDING NUCLEAR PROTEIN"/>
    <property type="match status" value="1"/>
</dbReference>
<feature type="compositionally biased region" description="Polar residues" evidence="6">
    <location>
        <begin position="78"/>
        <end position="89"/>
    </location>
</feature>
<evidence type="ECO:0000256" key="1">
    <source>
        <dbReference type="ARBA" id="ARBA00000971"/>
    </source>
</evidence>
<dbReference type="Pfam" id="PF00254">
    <property type="entry name" value="FKBP_C"/>
    <property type="match status" value="1"/>
</dbReference>
<proteinExistence type="predicted"/>
<feature type="region of interest" description="Disordered" evidence="6">
    <location>
        <begin position="77"/>
        <end position="103"/>
    </location>
</feature>
<dbReference type="InterPro" id="IPR001179">
    <property type="entry name" value="PPIase_FKBP_dom"/>
</dbReference>
<dbReference type="AlphaFoldDB" id="A0A382LE00"/>
<keyword evidence="5" id="KW-0175">Coiled coil</keyword>
<name>A0A382LE00_9ZZZZ</name>
<evidence type="ECO:0000256" key="4">
    <source>
        <dbReference type="ARBA" id="ARBA00023235"/>
    </source>
</evidence>
<reference evidence="8" key="1">
    <citation type="submission" date="2018-05" db="EMBL/GenBank/DDBJ databases">
        <authorList>
            <person name="Lanie J.A."/>
            <person name="Ng W.-L."/>
            <person name="Kazmierczak K.M."/>
            <person name="Andrzejewski T.M."/>
            <person name="Davidsen T.M."/>
            <person name="Wayne K.J."/>
            <person name="Tettelin H."/>
            <person name="Glass J.I."/>
            <person name="Rusch D."/>
            <person name="Podicherti R."/>
            <person name="Tsui H.-C.T."/>
            <person name="Winkler M.E."/>
        </authorList>
    </citation>
    <scope>NUCLEOTIDE SEQUENCE</scope>
</reference>
<evidence type="ECO:0000256" key="3">
    <source>
        <dbReference type="ARBA" id="ARBA00023110"/>
    </source>
</evidence>
<feature type="coiled-coil region" evidence="5">
    <location>
        <begin position="41"/>
        <end position="75"/>
    </location>
</feature>
<keyword evidence="4" id="KW-0413">Isomerase</keyword>
<dbReference type="InterPro" id="IPR046357">
    <property type="entry name" value="PPIase_dom_sf"/>
</dbReference>
<dbReference type="Gene3D" id="1.10.287.460">
    <property type="entry name" value="Peptidyl-prolyl cis-trans isomerase, FKBP-type, N-terminal domain"/>
    <property type="match status" value="1"/>
</dbReference>
<accession>A0A382LE00</accession>
<comment type="catalytic activity">
    <reaction evidence="1">
        <text>[protein]-peptidylproline (omega=180) = [protein]-peptidylproline (omega=0)</text>
        <dbReference type="Rhea" id="RHEA:16237"/>
        <dbReference type="Rhea" id="RHEA-COMP:10747"/>
        <dbReference type="Rhea" id="RHEA-COMP:10748"/>
        <dbReference type="ChEBI" id="CHEBI:83833"/>
        <dbReference type="ChEBI" id="CHEBI:83834"/>
        <dbReference type="EC" id="5.2.1.8"/>
    </reaction>
</comment>